<feature type="region of interest" description="Disordered" evidence="1">
    <location>
        <begin position="57"/>
        <end position="93"/>
    </location>
</feature>
<accession>A0A1T5EUM8</accession>
<evidence type="ECO:0000313" key="3">
    <source>
        <dbReference type="Proteomes" id="UP000190852"/>
    </source>
</evidence>
<dbReference type="EMBL" id="FUYQ01000031">
    <property type="protein sequence ID" value="SKB87655.1"/>
    <property type="molecule type" value="Genomic_DNA"/>
</dbReference>
<organism evidence="2 3">
    <name type="scientific">Parabacteroides chartae</name>
    <dbReference type="NCBI Taxonomy" id="1037355"/>
    <lineage>
        <taxon>Bacteria</taxon>
        <taxon>Pseudomonadati</taxon>
        <taxon>Bacteroidota</taxon>
        <taxon>Bacteroidia</taxon>
        <taxon>Bacteroidales</taxon>
        <taxon>Tannerellaceae</taxon>
        <taxon>Parabacteroides</taxon>
    </lineage>
</organism>
<gene>
    <name evidence="2" type="ORF">SAMN05660349_03146</name>
</gene>
<dbReference type="AlphaFoldDB" id="A0A1T5EUM8"/>
<evidence type="ECO:0000313" key="2">
    <source>
        <dbReference type="EMBL" id="SKB87655.1"/>
    </source>
</evidence>
<keyword evidence="3" id="KW-1185">Reference proteome</keyword>
<dbReference type="RefSeq" id="WP_079684523.1">
    <property type="nucleotide sequence ID" value="NZ_FUYQ01000031.1"/>
</dbReference>
<sequence>MKAKCTHEHKKLCYNKDLSQYWMCLDCKQIIEGIKTAVESRTQRIKSVIEMAARSKPTRVIDPHNHPTHPMGGVHQHTRAVSRNLPGGAGRNR</sequence>
<dbReference type="Proteomes" id="UP000190852">
    <property type="component" value="Unassembled WGS sequence"/>
</dbReference>
<evidence type="ECO:0000256" key="1">
    <source>
        <dbReference type="SAM" id="MobiDB-lite"/>
    </source>
</evidence>
<protein>
    <submittedName>
        <fullName evidence="2">Uncharacterized protein</fullName>
    </submittedName>
</protein>
<proteinExistence type="predicted"/>
<name>A0A1T5EUM8_9BACT</name>
<reference evidence="3" key="1">
    <citation type="submission" date="2017-02" db="EMBL/GenBank/DDBJ databases">
        <authorList>
            <person name="Varghese N."/>
            <person name="Submissions S."/>
        </authorList>
    </citation>
    <scope>NUCLEOTIDE SEQUENCE [LARGE SCALE GENOMIC DNA]</scope>
    <source>
        <strain evidence="3">DSM 24967</strain>
    </source>
</reference>